<dbReference type="Gene3D" id="2.60.120.200">
    <property type="match status" value="1"/>
</dbReference>
<organism evidence="5 6">
    <name type="scientific">Ranitomeya imitator</name>
    <name type="common">mimic poison frog</name>
    <dbReference type="NCBI Taxonomy" id="111125"/>
    <lineage>
        <taxon>Eukaryota</taxon>
        <taxon>Metazoa</taxon>
        <taxon>Chordata</taxon>
        <taxon>Craniata</taxon>
        <taxon>Vertebrata</taxon>
        <taxon>Euteleostomi</taxon>
        <taxon>Amphibia</taxon>
        <taxon>Batrachia</taxon>
        <taxon>Anura</taxon>
        <taxon>Neobatrachia</taxon>
        <taxon>Hyloidea</taxon>
        <taxon>Dendrobatidae</taxon>
        <taxon>Dendrobatinae</taxon>
        <taxon>Ranitomeya</taxon>
    </lineage>
</organism>
<feature type="non-terminal residue" evidence="5">
    <location>
        <position position="1"/>
    </location>
</feature>
<comment type="caution">
    <text evidence="5">The sequence shown here is derived from an EMBL/GenBank/DDBJ whole genome shotgun (WGS) entry which is preliminary data.</text>
</comment>
<evidence type="ECO:0000256" key="1">
    <source>
        <dbReference type="ARBA" id="ARBA00022729"/>
    </source>
</evidence>
<dbReference type="InterPro" id="IPR048287">
    <property type="entry name" value="TSPN-like_N"/>
</dbReference>
<dbReference type="Proteomes" id="UP001176940">
    <property type="component" value="Unassembled WGS sequence"/>
</dbReference>
<evidence type="ECO:0000313" key="6">
    <source>
        <dbReference type="Proteomes" id="UP001176940"/>
    </source>
</evidence>
<reference evidence="5" key="1">
    <citation type="submission" date="2023-07" db="EMBL/GenBank/DDBJ databases">
        <authorList>
            <person name="Stuckert A."/>
        </authorList>
    </citation>
    <scope>NUCLEOTIDE SEQUENCE</scope>
</reference>
<evidence type="ECO:0000256" key="3">
    <source>
        <dbReference type="PROSITE-ProRule" id="PRU00122"/>
    </source>
</evidence>
<dbReference type="PROSITE" id="PS50025">
    <property type="entry name" value="LAM_G_DOMAIN"/>
    <property type="match status" value="1"/>
</dbReference>
<comment type="caution">
    <text evidence="3">Lacks conserved residue(s) required for the propagation of feature annotation.</text>
</comment>
<name>A0ABN9L088_9NEOB</name>
<dbReference type="InterPro" id="IPR001791">
    <property type="entry name" value="Laminin_G"/>
</dbReference>
<gene>
    <name evidence="5" type="ORF">RIMI_LOCUS3036850</name>
</gene>
<dbReference type="Pfam" id="PF02210">
    <property type="entry name" value="Laminin_G_2"/>
    <property type="match status" value="1"/>
</dbReference>
<sequence>EEVNVLEHLTLHSAELVNISLSSEHSCLSLDMGQYSTLSISTRATFGDSFADELAVLIKLRSTLQEDSGLVTILSLLGQVLFQIRINPNALIFISSRRGHYEFPFSSLTDGNWHRVALAISSKGVVLYVDCKLVEKLPWTNFFGLGIKTDGILMLGGLIETYDVPFKGSLQQLVFVMGEQGAAQRYCRNYNQTCLSSFPAEQPFNSSRRGLGAHYTPVSEVAR</sequence>
<dbReference type="SMART" id="SM00210">
    <property type="entry name" value="TSPN"/>
    <property type="match status" value="1"/>
</dbReference>
<keyword evidence="2" id="KW-0677">Repeat</keyword>
<dbReference type="InterPro" id="IPR013320">
    <property type="entry name" value="ConA-like_dom_sf"/>
</dbReference>
<evidence type="ECO:0000259" key="4">
    <source>
        <dbReference type="PROSITE" id="PS50025"/>
    </source>
</evidence>
<accession>A0ABN9L088</accession>
<dbReference type="EMBL" id="CAUEEQ010004446">
    <property type="protein sequence ID" value="CAJ0927398.1"/>
    <property type="molecule type" value="Genomic_DNA"/>
</dbReference>
<evidence type="ECO:0000313" key="5">
    <source>
        <dbReference type="EMBL" id="CAJ0927398.1"/>
    </source>
</evidence>
<dbReference type="SUPFAM" id="SSF49899">
    <property type="entry name" value="Concanavalin A-like lectins/glucanases"/>
    <property type="match status" value="1"/>
</dbReference>
<evidence type="ECO:0000256" key="2">
    <source>
        <dbReference type="ARBA" id="ARBA00022737"/>
    </source>
</evidence>
<keyword evidence="1" id="KW-0732">Signal</keyword>
<protein>
    <recommendedName>
        <fullName evidence="4">Laminin G domain-containing protein</fullName>
    </recommendedName>
</protein>
<proteinExistence type="predicted"/>
<keyword evidence="6" id="KW-1185">Reference proteome</keyword>
<feature type="domain" description="Laminin G" evidence="4">
    <location>
        <begin position="27"/>
        <end position="194"/>
    </location>
</feature>